<dbReference type="Pfam" id="PF12799">
    <property type="entry name" value="LRR_4"/>
    <property type="match status" value="1"/>
</dbReference>
<dbReference type="Pfam" id="PF00560">
    <property type="entry name" value="LRR_1"/>
    <property type="match status" value="6"/>
</dbReference>
<proteinExistence type="predicted"/>
<organism evidence="7 8">
    <name type="scientific">Flavivirga algicola</name>
    <dbReference type="NCBI Taxonomy" id="2729136"/>
    <lineage>
        <taxon>Bacteria</taxon>
        <taxon>Pseudomonadati</taxon>
        <taxon>Bacteroidota</taxon>
        <taxon>Flavobacteriia</taxon>
        <taxon>Flavobacteriales</taxon>
        <taxon>Flavobacteriaceae</taxon>
        <taxon>Flavivirga</taxon>
    </lineage>
</organism>
<dbReference type="Gene3D" id="2.60.40.10">
    <property type="entry name" value="Immunoglobulins"/>
    <property type="match status" value="2"/>
</dbReference>
<dbReference type="Gene3D" id="3.80.10.10">
    <property type="entry name" value="Ribonuclease Inhibitor"/>
    <property type="match status" value="3"/>
</dbReference>
<comment type="caution">
    <text evidence="7">The sequence shown here is derived from an EMBL/GenBank/DDBJ whole genome shotgun (WGS) entry which is preliminary data.</text>
</comment>
<dbReference type="SMART" id="SM00409">
    <property type="entry name" value="IG"/>
    <property type="match status" value="2"/>
</dbReference>
<gene>
    <name evidence="7" type="ORF">HHX25_00445</name>
</gene>
<feature type="domain" description="Ig-like" evidence="6">
    <location>
        <begin position="248"/>
        <end position="329"/>
    </location>
</feature>
<evidence type="ECO:0000256" key="5">
    <source>
        <dbReference type="SAM" id="SignalP"/>
    </source>
</evidence>
<dbReference type="RefSeq" id="WP_169668960.1">
    <property type="nucleotide sequence ID" value="NZ_JABBHF010000001.1"/>
</dbReference>
<dbReference type="InterPro" id="IPR036179">
    <property type="entry name" value="Ig-like_dom_sf"/>
</dbReference>
<dbReference type="PROSITE" id="PS51450">
    <property type="entry name" value="LRR"/>
    <property type="match status" value="2"/>
</dbReference>
<dbReference type="InterPro" id="IPR007110">
    <property type="entry name" value="Ig-like_dom"/>
</dbReference>
<dbReference type="SMART" id="SM00369">
    <property type="entry name" value="LRR_TYP"/>
    <property type="match status" value="8"/>
</dbReference>
<dbReference type="PANTHER" id="PTHR47988">
    <property type="entry name" value="SOMATIC EMBRYOGENESIS RECEPTOR KINASE 1"/>
    <property type="match status" value="1"/>
</dbReference>
<dbReference type="Pfam" id="PF13895">
    <property type="entry name" value="Ig_2"/>
    <property type="match status" value="1"/>
</dbReference>
<dbReference type="Pfam" id="PF13855">
    <property type="entry name" value="LRR_8"/>
    <property type="match status" value="1"/>
</dbReference>
<feature type="chain" id="PRO_5047111600" description="Ig-like domain-containing protein" evidence="5">
    <location>
        <begin position="24"/>
        <end position="1379"/>
    </location>
</feature>
<accession>A0ABX1RQY1</accession>
<dbReference type="InterPro" id="IPR001611">
    <property type="entry name" value="Leu-rich_rpt"/>
</dbReference>
<dbReference type="EMBL" id="JABBHF010000001">
    <property type="protein sequence ID" value="NMH85961.1"/>
    <property type="molecule type" value="Genomic_DNA"/>
</dbReference>
<reference evidence="7 8" key="1">
    <citation type="submission" date="2020-04" db="EMBL/GenBank/DDBJ databases">
        <title>A Flavivirga sp. nov.</title>
        <authorList>
            <person name="Sun X."/>
        </authorList>
    </citation>
    <scope>NUCLEOTIDE SEQUENCE [LARGE SCALE GENOMIC DNA]</scope>
    <source>
        <strain evidence="7 8">Y03</strain>
    </source>
</reference>
<protein>
    <recommendedName>
        <fullName evidence="6">Ig-like domain-containing protein</fullName>
    </recommendedName>
</protein>
<name>A0ABX1RQY1_9FLAO</name>
<keyword evidence="8" id="KW-1185">Reference proteome</keyword>
<keyword evidence="3" id="KW-0677">Repeat</keyword>
<feature type="domain" description="Ig-like" evidence="6">
    <location>
        <begin position="609"/>
        <end position="690"/>
    </location>
</feature>
<dbReference type="InterPro" id="IPR013210">
    <property type="entry name" value="LRR_N_plant-typ"/>
</dbReference>
<dbReference type="PROSITE" id="PS50835">
    <property type="entry name" value="IG_LIKE"/>
    <property type="match status" value="2"/>
</dbReference>
<dbReference type="SUPFAM" id="SSF52058">
    <property type="entry name" value="L domain-like"/>
    <property type="match status" value="2"/>
</dbReference>
<feature type="signal peptide" evidence="5">
    <location>
        <begin position="1"/>
        <end position="23"/>
    </location>
</feature>
<evidence type="ECO:0000256" key="3">
    <source>
        <dbReference type="ARBA" id="ARBA00022737"/>
    </source>
</evidence>
<dbReference type="SUPFAM" id="SSF48726">
    <property type="entry name" value="Immunoglobulin"/>
    <property type="match status" value="2"/>
</dbReference>
<keyword evidence="1" id="KW-0433">Leucine-rich repeat</keyword>
<evidence type="ECO:0000313" key="7">
    <source>
        <dbReference type="EMBL" id="NMH85961.1"/>
    </source>
</evidence>
<sequence length="1379" mass="151992">MKRTFCNILLLVSILSISSRGYSQCTTDVPTAERDALIALYNATGGANWTNNTNWNTSACVSDWYGVTVENGNVVQIILPSNNLSGSIPTELGNFPLLNKCELYTNNLIGDIPSSIGNLINLEWLSLSENQLVSIPTSIENLINLEVLYISDNLLAGAIPSELGTLPELVELSLHANQLTGSIPDSFVNSGLFYLYLNDNELSGDFPSLSTLSNLAGFRFNNNKFVFKDFESEHPAFNTNLTIYAYSPQAKIDQVETPIVEEGTSYTLTTSLSSPNNSYQWYKDGVAIPGATNKDYTINSVASTDAGVYHVIATNSIVTGLTLERNTITLATTTNTCGVSQTERDALMALYNATDGANWTNNTNWGTSVPVCDWYGVTVANGSVTRLILNNNQLSGTIPSQLEDLTNLIELNLSNNQLFGSIPSEIGGLLNLTHLYLFDNQLSGIIPNELGNLTSLVHLYLYVNQLTGNIPSELGNLTNLSRLRLTSNQFTGSIPSSLSNLTSLIILELANNNLTGGIPSELGTLNNLEQLYLYNNQLTGSIPNTFETLPNLTRLRIYSNQLSGAIPSGLSLINSMNQFRFQLNNFIFRDFENEFTTYVSNIDSFIYAPQAKVDQVETPIVTEGTSYTFTTSLVSTNNSYQWYKDGVAIPGATSKDYTINPVALTDAGVYHMLATNSIVTGLTLERHTITLTVNPPPVNNNIFCLSTWENYPLITDLTPSGSNVLWYAAETGGIAFNDTDEIREEAENPGGVSYWWDDTTDAISTRTEATVIIYLGPEGDTEQAFSIYGPAPTISDIDVVNNGEPVFWYDSSTSNTALSTNTVLVDGQTYYASSYTDTEDGNSCRLPVAITIGVIPPKGDPIQFLCEGSELSDIVIELEDGLSAVWYNSSEGGTSLSDSTLILDGNTYYVAQLDTNNGEESPKRLAVLVNILPLNTLVINETTQTFNLNASPKVEDLLASGYDVVWYSQPTGGNQYGGATPLENGQYYAEQTETDGQCPEGNRVEVTVILVDEPVDPLLGCELFRPDLKKHYVIDAWLNERDVMTETISEISFNGSPESELFIDLLNHLKNRLLSEDEQLHDIPAEYEPVFSSGEAPRDLSPLMAFIDGLAATEKKLIVYDFETIDDAYGRAIGFSFYLNAAKDRQIIYKTPNIVRNGVKETGDLNRYPLLDNIGNTSDEFLKFTKVEVVTPTGEFEIYADFKQVIEPAHEVSQKSTFSNSNIVKQTSTNFKYNEVAYQSVSSYNQAVIEVSFVDVDNVLIGAPIPLLPQSKIIDKWQKVATDFIIPDNAGKMIISLKNNDSNRIAYFDDLRILPFKGNMKTFVYHPENQRLMSELDENNFATYYEYDLEGGLIRVKKETEEGIYTIQETRSGTIKKTN</sequence>
<dbReference type="Pfam" id="PF08263">
    <property type="entry name" value="LRRNT_2"/>
    <property type="match status" value="2"/>
</dbReference>
<dbReference type="SMART" id="SM00365">
    <property type="entry name" value="LRR_SD22"/>
    <property type="match status" value="5"/>
</dbReference>
<evidence type="ECO:0000256" key="2">
    <source>
        <dbReference type="ARBA" id="ARBA00022729"/>
    </source>
</evidence>
<dbReference type="InterPro" id="IPR003591">
    <property type="entry name" value="Leu-rich_rpt_typical-subtyp"/>
</dbReference>
<evidence type="ECO:0000256" key="4">
    <source>
        <dbReference type="ARBA" id="ARBA00023157"/>
    </source>
</evidence>
<keyword evidence="4" id="KW-1015">Disulfide bond</keyword>
<evidence type="ECO:0000256" key="1">
    <source>
        <dbReference type="ARBA" id="ARBA00022614"/>
    </source>
</evidence>
<evidence type="ECO:0000313" key="8">
    <source>
        <dbReference type="Proteomes" id="UP000746690"/>
    </source>
</evidence>
<keyword evidence="2 5" id="KW-0732">Signal</keyword>
<dbReference type="Proteomes" id="UP000746690">
    <property type="component" value="Unassembled WGS sequence"/>
</dbReference>
<dbReference type="InterPro" id="IPR003599">
    <property type="entry name" value="Ig_sub"/>
</dbReference>
<dbReference type="InterPro" id="IPR032675">
    <property type="entry name" value="LRR_dom_sf"/>
</dbReference>
<evidence type="ECO:0000259" key="6">
    <source>
        <dbReference type="PROSITE" id="PS50835"/>
    </source>
</evidence>
<dbReference type="InterPro" id="IPR025875">
    <property type="entry name" value="Leu-rich_rpt_4"/>
</dbReference>
<dbReference type="InterPro" id="IPR013783">
    <property type="entry name" value="Ig-like_fold"/>
</dbReference>